<dbReference type="EMBL" id="BGZK01002330">
    <property type="protein sequence ID" value="GBP92997.1"/>
    <property type="molecule type" value="Genomic_DNA"/>
</dbReference>
<dbReference type="AlphaFoldDB" id="A0A4C2A255"/>
<reference evidence="1 2" key="1">
    <citation type="journal article" date="2019" name="Commun. Biol.">
        <title>The bagworm genome reveals a unique fibroin gene that provides high tensile strength.</title>
        <authorList>
            <person name="Kono N."/>
            <person name="Nakamura H."/>
            <person name="Ohtoshi R."/>
            <person name="Tomita M."/>
            <person name="Numata K."/>
            <person name="Arakawa K."/>
        </authorList>
    </citation>
    <scope>NUCLEOTIDE SEQUENCE [LARGE SCALE GENOMIC DNA]</scope>
</reference>
<comment type="caution">
    <text evidence="1">The sequence shown here is derived from an EMBL/GenBank/DDBJ whole genome shotgun (WGS) entry which is preliminary data.</text>
</comment>
<evidence type="ECO:0000313" key="2">
    <source>
        <dbReference type="Proteomes" id="UP000299102"/>
    </source>
</evidence>
<accession>A0A4C2A255</accession>
<proteinExistence type="predicted"/>
<name>A0A4C2A255_EUMVA</name>
<evidence type="ECO:0000313" key="1">
    <source>
        <dbReference type="EMBL" id="GBP92997.1"/>
    </source>
</evidence>
<keyword evidence="2" id="KW-1185">Reference proteome</keyword>
<protein>
    <submittedName>
        <fullName evidence="1">Uncharacterized protein</fullName>
    </submittedName>
</protein>
<gene>
    <name evidence="1" type="ORF">EVAR_63641_1</name>
</gene>
<dbReference type="Proteomes" id="UP000299102">
    <property type="component" value="Unassembled WGS sequence"/>
</dbReference>
<sequence>MIFDVTTSYKLVCRVTLQETVIRSRYALTMRASERHASLPPGMCVVFEPEGAGVEVCSPTVKTAGELTAASTVVSGLDRCGPACAAAATARRFVIRNAVERLRPYTQTF</sequence>
<organism evidence="1 2">
    <name type="scientific">Eumeta variegata</name>
    <name type="common">Bagworm moth</name>
    <name type="synonym">Eumeta japonica</name>
    <dbReference type="NCBI Taxonomy" id="151549"/>
    <lineage>
        <taxon>Eukaryota</taxon>
        <taxon>Metazoa</taxon>
        <taxon>Ecdysozoa</taxon>
        <taxon>Arthropoda</taxon>
        <taxon>Hexapoda</taxon>
        <taxon>Insecta</taxon>
        <taxon>Pterygota</taxon>
        <taxon>Neoptera</taxon>
        <taxon>Endopterygota</taxon>
        <taxon>Lepidoptera</taxon>
        <taxon>Glossata</taxon>
        <taxon>Ditrysia</taxon>
        <taxon>Tineoidea</taxon>
        <taxon>Psychidae</taxon>
        <taxon>Oiketicinae</taxon>
        <taxon>Eumeta</taxon>
    </lineage>
</organism>